<evidence type="ECO:0000256" key="4">
    <source>
        <dbReference type="ARBA" id="ARBA00022729"/>
    </source>
</evidence>
<dbReference type="InterPro" id="IPR001039">
    <property type="entry name" value="MHC_I_a_a1/a2"/>
</dbReference>
<dbReference type="PANTHER" id="PTHR16675:SF242">
    <property type="entry name" value="MAJOR HISTOCOMPATIBILITY COMPLEX CLASS I-RELATED GENE PROTEIN"/>
    <property type="match status" value="1"/>
</dbReference>
<dbReference type="GO" id="GO:0042612">
    <property type="term" value="C:MHC class I protein complex"/>
    <property type="evidence" value="ECO:0007669"/>
    <property type="project" value="UniProtKB-KW"/>
</dbReference>
<evidence type="ECO:0000313" key="13">
    <source>
        <dbReference type="EMBL" id="NXF00167.1"/>
    </source>
</evidence>
<dbReference type="PROSITE" id="PS00290">
    <property type="entry name" value="IG_MHC"/>
    <property type="match status" value="1"/>
</dbReference>
<dbReference type="InterPro" id="IPR036179">
    <property type="entry name" value="Ig-like_dom_sf"/>
</dbReference>
<keyword evidence="8" id="KW-1015">Disulfide bond</keyword>
<comment type="subcellular location">
    <subcellularLocation>
        <location evidence="1">Membrane</location>
        <topology evidence="1">Single-pass type I membrane protein</topology>
    </subcellularLocation>
</comment>
<name>A0AA97NCH9_9PASS</name>
<sequence>VLHSLHYLRVAVSEPGPGMPQYLSMGYLDGIPFDRYDSERGRVELLTLWVEARVELEHWDRVTQTCERNRHVNVADLETLQGRYIQSRDEWGEPGLEGICLHTLQKVSGCDLLSNRSVRGSKWQGYNGRDFISFQLGSRRFVAADGTAQVTKRRWDADESWIEWLTNYLGQTCLEELQKFIGCGQEALERKEPPDIHVSGKVEHRFLTLSCPVYRCYRSTIGISWMKGDEIRDQETQWGGIVPNSNGTFHTWARIEVLPEEWEQYRCRVEHPGMPEPGIFAWEPESVGNLILVVAVPIIAAIVVILLIRFGVWKLQS</sequence>
<evidence type="ECO:0000256" key="1">
    <source>
        <dbReference type="ARBA" id="ARBA00004479"/>
    </source>
</evidence>
<dbReference type="FunFam" id="2.60.40.10:FF:000204">
    <property type="entry name" value="Major histocompatibility complex, class I-related protein"/>
    <property type="match status" value="1"/>
</dbReference>
<organism evidence="13">
    <name type="scientific">Menura novaehollandiae</name>
    <name type="common">superb lyrebird</name>
    <dbReference type="NCBI Taxonomy" id="47692"/>
    <lineage>
        <taxon>Eukaryota</taxon>
        <taxon>Metazoa</taxon>
        <taxon>Chordata</taxon>
        <taxon>Craniata</taxon>
        <taxon>Vertebrata</taxon>
        <taxon>Euteleostomi</taxon>
        <taxon>Archelosauria</taxon>
        <taxon>Archosauria</taxon>
        <taxon>Dinosauria</taxon>
        <taxon>Saurischia</taxon>
        <taxon>Theropoda</taxon>
        <taxon>Coelurosauria</taxon>
        <taxon>Aves</taxon>
        <taxon>Neognathae</taxon>
        <taxon>Neoaves</taxon>
        <taxon>Telluraves</taxon>
        <taxon>Australaves</taxon>
        <taxon>Passeriformes</taxon>
        <taxon>Menuridae</taxon>
        <taxon>Menura</taxon>
    </lineage>
</organism>
<keyword evidence="2" id="KW-0490">MHC I</keyword>
<keyword evidence="5" id="KW-0391">Immunity</keyword>
<dbReference type="Pfam" id="PF07654">
    <property type="entry name" value="C1-set"/>
    <property type="match status" value="1"/>
</dbReference>
<comment type="caution">
    <text evidence="13">The sequence shown here is derived from an EMBL/GenBank/DDBJ whole genome shotgun (WGS) entry which is preliminary data.</text>
</comment>
<feature type="non-terminal residue" evidence="13">
    <location>
        <position position="1"/>
    </location>
</feature>
<dbReference type="GO" id="GO:0006955">
    <property type="term" value="P:immune response"/>
    <property type="evidence" value="ECO:0007669"/>
    <property type="project" value="TreeGrafter"/>
</dbReference>
<keyword evidence="14" id="KW-1185">Reference proteome</keyword>
<dbReference type="SUPFAM" id="SSF54452">
    <property type="entry name" value="MHC antigen-recognition domain"/>
    <property type="match status" value="1"/>
</dbReference>
<evidence type="ECO:0000256" key="8">
    <source>
        <dbReference type="ARBA" id="ARBA00023157"/>
    </source>
</evidence>
<dbReference type="PANTHER" id="PTHR16675">
    <property type="entry name" value="MHC CLASS I-RELATED"/>
    <property type="match status" value="1"/>
</dbReference>
<evidence type="ECO:0000256" key="7">
    <source>
        <dbReference type="ARBA" id="ARBA00023136"/>
    </source>
</evidence>
<evidence type="ECO:0000256" key="11">
    <source>
        <dbReference type="SAM" id="Phobius"/>
    </source>
</evidence>
<dbReference type="Pfam" id="PF00129">
    <property type="entry name" value="MHC_I"/>
    <property type="match status" value="1"/>
</dbReference>
<keyword evidence="3 11" id="KW-0812">Transmembrane</keyword>
<dbReference type="InterPro" id="IPR011161">
    <property type="entry name" value="MHC_I-like_Ag-recog"/>
</dbReference>
<evidence type="ECO:0000256" key="6">
    <source>
        <dbReference type="ARBA" id="ARBA00022989"/>
    </source>
</evidence>
<dbReference type="EMBL" id="VWPS01001426">
    <property type="protein sequence ID" value="NXF00167.1"/>
    <property type="molecule type" value="Genomic_DNA"/>
</dbReference>
<dbReference type="InterPro" id="IPR050208">
    <property type="entry name" value="MHC_class-I_related"/>
</dbReference>
<dbReference type="Gene3D" id="3.30.500.10">
    <property type="entry name" value="MHC class I-like antigen recognition-like"/>
    <property type="match status" value="1"/>
</dbReference>
<evidence type="ECO:0000256" key="10">
    <source>
        <dbReference type="RuleBase" id="RU004439"/>
    </source>
</evidence>
<keyword evidence="7 11" id="KW-0472">Membrane</keyword>
<dbReference type="InterPro" id="IPR013783">
    <property type="entry name" value="Ig-like_fold"/>
</dbReference>
<dbReference type="InterPro" id="IPR003597">
    <property type="entry name" value="Ig_C1-set"/>
</dbReference>
<gene>
    <name evidence="13" type="primary">Ha1f_3</name>
    <name evidence="13" type="ORF">MENNOV_R01492</name>
</gene>
<dbReference type="InterPro" id="IPR037055">
    <property type="entry name" value="MHC_I-like_Ag-recog_sf"/>
</dbReference>
<proteinExistence type="inferred from homology"/>
<dbReference type="GO" id="GO:0002474">
    <property type="term" value="P:antigen processing and presentation of peptide antigen via MHC class I"/>
    <property type="evidence" value="ECO:0007669"/>
    <property type="project" value="UniProtKB-KW"/>
</dbReference>
<dbReference type="FunFam" id="3.30.500.10:FF:000001">
    <property type="entry name" value="H-2 class I histocompatibility antigen, alpha chain"/>
    <property type="match status" value="1"/>
</dbReference>
<evidence type="ECO:0000259" key="12">
    <source>
        <dbReference type="PROSITE" id="PS50835"/>
    </source>
</evidence>
<dbReference type="GO" id="GO:0009897">
    <property type="term" value="C:external side of plasma membrane"/>
    <property type="evidence" value="ECO:0007669"/>
    <property type="project" value="TreeGrafter"/>
</dbReference>
<dbReference type="SUPFAM" id="SSF48726">
    <property type="entry name" value="Immunoglobulin"/>
    <property type="match status" value="1"/>
</dbReference>
<dbReference type="InterPro" id="IPR011162">
    <property type="entry name" value="MHC_I/II-like_Ag-recog"/>
</dbReference>
<dbReference type="Gene3D" id="2.60.40.10">
    <property type="entry name" value="Immunoglobulins"/>
    <property type="match status" value="1"/>
</dbReference>
<dbReference type="Proteomes" id="UP000521578">
    <property type="component" value="Unassembled WGS sequence"/>
</dbReference>
<feature type="transmembrane region" description="Helical" evidence="11">
    <location>
        <begin position="290"/>
        <end position="312"/>
    </location>
</feature>
<feature type="non-terminal residue" evidence="13">
    <location>
        <position position="317"/>
    </location>
</feature>
<feature type="domain" description="Ig-like" evidence="12">
    <location>
        <begin position="194"/>
        <end position="271"/>
    </location>
</feature>
<keyword evidence="6 11" id="KW-1133">Transmembrane helix</keyword>
<comment type="similarity">
    <text evidence="10">Belongs to the MHC class I family.</text>
</comment>
<dbReference type="AlphaFoldDB" id="A0AA97NCH9"/>
<reference evidence="13" key="1">
    <citation type="submission" date="2022-12" db="EMBL/GenBank/DDBJ databases">
        <title>Bird 10,000 Genomes (B10K) Project - Family phase.</title>
        <authorList>
            <person name="Zhang G."/>
        </authorList>
    </citation>
    <scope>NUCLEOTIDE SEQUENCE</scope>
    <source>
        <strain evidence="13">B10K-CU-030-46</strain>
        <tissue evidence="13">Muscle</tissue>
    </source>
</reference>
<dbReference type="InterPro" id="IPR007110">
    <property type="entry name" value="Ig-like_dom"/>
</dbReference>
<dbReference type="SMART" id="SM00407">
    <property type="entry name" value="IGc1"/>
    <property type="match status" value="1"/>
</dbReference>
<evidence type="ECO:0000256" key="3">
    <source>
        <dbReference type="ARBA" id="ARBA00022692"/>
    </source>
</evidence>
<evidence type="ECO:0000256" key="2">
    <source>
        <dbReference type="ARBA" id="ARBA00022451"/>
    </source>
</evidence>
<keyword evidence="9" id="KW-0325">Glycoprotein</keyword>
<protein>
    <submittedName>
        <fullName evidence="13">HA1F protein</fullName>
    </submittedName>
</protein>
<keyword evidence="4" id="KW-0732">Signal</keyword>
<evidence type="ECO:0000256" key="5">
    <source>
        <dbReference type="ARBA" id="ARBA00022859"/>
    </source>
</evidence>
<dbReference type="PRINTS" id="PR01638">
    <property type="entry name" value="MHCCLASSI"/>
</dbReference>
<dbReference type="GO" id="GO:0005615">
    <property type="term" value="C:extracellular space"/>
    <property type="evidence" value="ECO:0007669"/>
    <property type="project" value="TreeGrafter"/>
</dbReference>
<dbReference type="InterPro" id="IPR003006">
    <property type="entry name" value="Ig/MHC_CS"/>
</dbReference>
<dbReference type="PROSITE" id="PS50835">
    <property type="entry name" value="IG_LIKE"/>
    <property type="match status" value="1"/>
</dbReference>
<evidence type="ECO:0000256" key="9">
    <source>
        <dbReference type="ARBA" id="ARBA00023180"/>
    </source>
</evidence>
<accession>A0AA97NCH9</accession>
<evidence type="ECO:0000313" key="14">
    <source>
        <dbReference type="Proteomes" id="UP000521578"/>
    </source>
</evidence>